<feature type="non-terminal residue" evidence="1">
    <location>
        <position position="399"/>
    </location>
</feature>
<comment type="caution">
    <text evidence="1">The sequence shown here is derived from an EMBL/GenBank/DDBJ whole genome shotgun (WGS) entry which is preliminary data.</text>
</comment>
<evidence type="ECO:0000313" key="1">
    <source>
        <dbReference type="EMBL" id="KAJ8668228.1"/>
    </source>
</evidence>
<protein>
    <submittedName>
        <fullName evidence="1">Uncharacterized protein</fullName>
    </submittedName>
</protein>
<keyword evidence="2" id="KW-1185">Reference proteome</keyword>
<dbReference type="EMBL" id="CM056744">
    <property type="protein sequence ID" value="KAJ8668228.1"/>
    <property type="molecule type" value="Genomic_DNA"/>
</dbReference>
<organism evidence="1 2">
    <name type="scientific">Eretmocerus hayati</name>
    <dbReference type="NCBI Taxonomy" id="131215"/>
    <lineage>
        <taxon>Eukaryota</taxon>
        <taxon>Metazoa</taxon>
        <taxon>Ecdysozoa</taxon>
        <taxon>Arthropoda</taxon>
        <taxon>Hexapoda</taxon>
        <taxon>Insecta</taxon>
        <taxon>Pterygota</taxon>
        <taxon>Neoptera</taxon>
        <taxon>Endopterygota</taxon>
        <taxon>Hymenoptera</taxon>
        <taxon>Apocrita</taxon>
        <taxon>Proctotrupomorpha</taxon>
        <taxon>Chalcidoidea</taxon>
        <taxon>Aphelinidae</taxon>
        <taxon>Aphelininae</taxon>
        <taxon>Eretmocerus</taxon>
    </lineage>
</organism>
<evidence type="ECO:0000313" key="2">
    <source>
        <dbReference type="Proteomes" id="UP001239111"/>
    </source>
</evidence>
<gene>
    <name evidence="1" type="ORF">QAD02_009891</name>
</gene>
<reference evidence="1" key="1">
    <citation type="submission" date="2023-04" db="EMBL/GenBank/DDBJ databases">
        <title>A chromosome-level genome assembly of the parasitoid wasp Eretmocerus hayati.</title>
        <authorList>
            <person name="Zhong Y."/>
            <person name="Liu S."/>
            <person name="Liu Y."/>
        </authorList>
    </citation>
    <scope>NUCLEOTIDE SEQUENCE</scope>
    <source>
        <strain evidence="1">ZJU_SS_LIU_2023</strain>
    </source>
</reference>
<dbReference type="Proteomes" id="UP001239111">
    <property type="component" value="Chromosome 4"/>
</dbReference>
<accession>A0ACC2NAR5</accession>
<sequence length="399" mass="45909">IMERPYTEAEHERIINFENLEEADQYWYKTIRSYLTILGSWSFQPMWKRVPIFIVLNIPVFLYTLSGGILNPIMHWEDGIDIMMSNFLLCALTASFFGQYLILFFVAGKFPPLLETLAEVSRSIIDPAERKILSEYAQTARKMNSILLISFMICPTSSFFNPLMSKVGDKLNPLPNNETREYILVPMEFIFFKQEDHYLFSSWLATSSGTSNCLAGAFICCMYILVIKQICALFKITSSRLRKIVVYGDDVESPPINSFEQNRQYMKEAVEVHTQAIRMVEQLEDTYTLIVMAFQFTSVAFLSLSYFYVAKVRGVPLVRHYTEVSLIIGFNAMLLCFNALGQEVIDVSDDIFDTAYETEWYSLRPTDRKYISILLHRSLHPSQLTAGGFSVLSYETFGA</sequence>
<proteinExistence type="predicted"/>
<name>A0ACC2NAR5_9HYME</name>
<feature type="non-terminal residue" evidence="1">
    <location>
        <position position="1"/>
    </location>
</feature>